<keyword evidence="3" id="KW-0479">Metal-binding</keyword>
<dbReference type="PANTHER" id="PTHR46600">
    <property type="entry name" value="THAP DOMAIN-CONTAINING"/>
    <property type="match status" value="1"/>
</dbReference>
<dbReference type="GO" id="GO:0008270">
    <property type="term" value="F:zinc ion binding"/>
    <property type="evidence" value="ECO:0007669"/>
    <property type="project" value="UniProtKB-KW"/>
</dbReference>
<dbReference type="SMART" id="SM00692">
    <property type="entry name" value="DM3"/>
    <property type="match status" value="1"/>
</dbReference>
<keyword evidence="6" id="KW-0805">Transcription regulation</keyword>
<dbReference type="Proteomes" id="UP000078542">
    <property type="component" value="Unassembled WGS sequence"/>
</dbReference>
<evidence type="ECO:0000256" key="13">
    <source>
        <dbReference type="SAM" id="Coils"/>
    </source>
</evidence>
<dbReference type="InterPro" id="IPR006612">
    <property type="entry name" value="THAP_Znf"/>
</dbReference>
<organism evidence="15 16">
    <name type="scientific">Cyphomyrmex costatus</name>
    <dbReference type="NCBI Taxonomy" id="456900"/>
    <lineage>
        <taxon>Eukaryota</taxon>
        <taxon>Metazoa</taxon>
        <taxon>Ecdysozoa</taxon>
        <taxon>Arthropoda</taxon>
        <taxon>Hexapoda</taxon>
        <taxon>Insecta</taxon>
        <taxon>Pterygota</taxon>
        <taxon>Neoptera</taxon>
        <taxon>Endopterygota</taxon>
        <taxon>Hymenoptera</taxon>
        <taxon>Apocrita</taxon>
        <taxon>Aculeata</taxon>
        <taxon>Formicoidea</taxon>
        <taxon>Formicidae</taxon>
        <taxon>Myrmicinae</taxon>
        <taxon>Cyphomyrmex</taxon>
    </lineage>
</organism>
<dbReference type="STRING" id="456900.A0A151IJJ6"/>
<dbReference type="SUPFAM" id="SSF57716">
    <property type="entry name" value="Glucocorticoid receptor-like (DNA-binding domain)"/>
    <property type="match status" value="1"/>
</dbReference>
<dbReference type="InterPro" id="IPR026516">
    <property type="entry name" value="THAP1/10"/>
</dbReference>
<feature type="domain" description="THAP-type" evidence="14">
    <location>
        <begin position="1"/>
        <end position="88"/>
    </location>
</feature>
<evidence type="ECO:0000313" key="16">
    <source>
        <dbReference type="Proteomes" id="UP000078542"/>
    </source>
</evidence>
<evidence type="ECO:0000256" key="7">
    <source>
        <dbReference type="ARBA" id="ARBA00023054"/>
    </source>
</evidence>
<dbReference type="AlphaFoldDB" id="A0A151IJJ6"/>
<keyword evidence="5" id="KW-0862">Zinc</keyword>
<dbReference type="EMBL" id="KQ977312">
    <property type="protein sequence ID" value="KYN03596.1"/>
    <property type="molecule type" value="Genomic_DNA"/>
</dbReference>
<evidence type="ECO:0000256" key="4">
    <source>
        <dbReference type="ARBA" id="ARBA00022771"/>
    </source>
</evidence>
<keyword evidence="9" id="KW-0804">Transcription</keyword>
<evidence type="ECO:0000256" key="2">
    <source>
        <dbReference type="ARBA" id="ARBA00006177"/>
    </source>
</evidence>
<comment type="subcellular location">
    <subcellularLocation>
        <location evidence="1">Nucleus</location>
        <location evidence="1">Nucleoplasm</location>
    </subcellularLocation>
</comment>
<accession>A0A151IJJ6</accession>
<dbReference type="PROSITE" id="PS50950">
    <property type="entry name" value="ZF_THAP"/>
    <property type="match status" value="1"/>
</dbReference>
<protein>
    <recommendedName>
        <fullName evidence="14">THAP-type domain-containing protein</fullName>
    </recommendedName>
</protein>
<keyword evidence="16" id="KW-1185">Reference proteome</keyword>
<keyword evidence="10" id="KW-0539">Nucleus</keyword>
<evidence type="ECO:0000256" key="8">
    <source>
        <dbReference type="ARBA" id="ARBA00023125"/>
    </source>
</evidence>
<name>A0A151IJJ6_9HYME</name>
<keyword evidence="7 13" id="KW-0175">Coiled coil</keyword>
<comment type="similarity">
    <text evidence="2">Belongs to the THAP1 family.</text>
</comment>
<keyword evidence="4 12" id="KW-0863">Zinc-finger</keyword>
<keyword evidence="11" id="KW-0131">Cell cycle</keyword>
<evidence type="ECO:0000256" key="9">
    <source>
        <dbReference type="ARBA" id="ARBA00023163"/>
    </source>
</evidence>
<evidence type="ECO:0000259" key="14">
    <source>
        <dbReference type="PROSITE" id="PS50950"/>
    </source>
</evidence>
<evidence type="ECO:0000256" key="1">
    <source>
        <dbReference type="ARBA" id="ARBA00004642"/>
    </source>
</evidence>
<evidence type="ECO:0000256" key="10">
    <source>
        <dbReference type="ARBA" id="ARBA00023242"/>
    </source>
</evidence>
<dbReference type="InterPro" id="IPR038441">
    <property type="entry name" value="THAP_Znf_sf"/>
</dbReference>
<dbReference type="PANTHER" id="PTHR46600:SF1">
    <property type="entry name" value="THAP DOMAIN-CONTAINING PROTEIN 1"/>
    <property type="match status" value="1"/>
</dbReference>
<dbReference type="Gene3D" id="6.20.210.20">
    <property type="entry name" value="THAP domain"/>
    <property type="match status" value="1"/>
</dbReference>
<evidence type="ECO:0000256" key="5">
    <source>
        <dbReference type="ARBA" id="ARBA00022833"/>
    </source>
</evidence>
<evidence type="ECO:0000256" key="3">
    <source>
        <dbReference type="ARBA" id="ARBA00022723"/>
    </source>
</evidence>
<dbReference type="Pfam" id="PF05485">
    <property type="entry name" value="THAP"/>
    <property type="match status" value="1"/>
</dbReference>
<gene>
    <name evidence="15" type="ORF">ALC62_05554</name>
</gene>
<evidence type="ECO:0000256" key="6">
    <source>
        <dbReference type="ARBA" id="ARBA00023015"/>
    </source>
</evidence>
<sequence length="262" mass="29772">MPSCAIKNCKNTSTKKRKLSFFSFPKAPEMIEKWRAVCKENVNPKNGRVCSEHFHSSQYEDRNWLKDLVGVNGNVRIRLKSDAVPEITNDNTEIEIDTIASDTFASDTIAPSLSCTQENLSSVASGVSNPVTAINSEDTCKKTSTNQDHDKEIQTMKEKNAELLKEVQSLKRQLALRDKRHKKELEQRLTLQSKLHKKKLEQKFREMLTPFFTPGQIQLILHPTQSRTRWSSEDIASAISLKSVSPGLTFLIVHANMDIMRD</sequence>
<dbReference type="GO" id="GO:0043565">
    <property type="term" value="F:sequence-specific DNA binding"/>
    <property type="evidence" value="ECO:0007669"/>
    <property type="project" value="InterPro"/>
</dbReference>
<dbReference type="GO" id="GO:0005654">
    <property type="term" value="C:nucleoplasm"/>
    <property type="evidence" value="ECO:0007669"/>
    <property type="project" value="UniProtKB-SubCell"/>
</dbReference>
<evidence type="ECO:0000256" key="12">
    <source>
        <dbReference type="PROSITE-ProRule" id="PRU00309"/>
    </source>
</evidence>
<dbReference type="SMART" id="SM00980">
    <property type="entry name" value="THAP"/>
    <property type="match status" value="1"/>
</dbReference>
<keyword evidence="8 12" id="KW-0238">DNA-binding</keyword>
<evidence type="ECO:0000256" key="11">
    <source>
        <dbReference type="ARBA" id="ARBA00023306"/>
    </source>
</evidence>
<reference evidence="15 16" key="1">
    <citation type="submission" date="2016-03" db="EMBL/GenBank/DDBJ databases">
        <title>Cyphomyrmex costatus WGS genome.</title>
        <authorList>
            <person name="Nygaard S."/>
            <person name="Hu H."/>
            <person name="Boomsma J."/>
            <person name="Zhang G."/>
        </authorList>
    </citation>
    <scope>NUCLEOTIDE SEQUENCE [LARGE SCALE GENOMIC DNA]</scope>
    <source>
        <strain evidence="15">MS0001</strain>
        <tissue evidence="15">Whole body</tissue>
    </source>
</reference>
<evidence type="ECO:0000313" key="15">
    <source>
        <dbReference type="EMBL" id="KYN03596.1"/>
    </source>
</evidence>
<feature type="coiled-coil region" evidence="13">
    <location>
        <begin position="146"/>
        <end position="180"/>
    </location>
</feature>
<proteinExistence type="inferred from homology"/>